<evidence type="ECO:0000256" key="3">
    <source>
        <dbReference type="ARBA" id="ARBA00022692"/>
    </source>
</evidence>
<dbReference type="PANTHER" id="PTHR43124:SF3">
    <property type="entry name" value="CHLORAMPHENICOL EFFLUX PUMP RV0191"/>
    <property type="match status" value="1"/>
</dbReference>
<organism evidence="8 9">
    <name type="scientific">Solirubrobacter deserti</name>
    <dbReference type="NCBI Taxonomy" id="2282478"/>
    <lineage>
        <taxon>Bacteria</taxon>
        <taxon>Bacillati</taxon>
        <taxon>Actinomycetota</taxon>
        <taxon>Thermoleophilia</taxon>
        <taxon>Solirubrobacterales</taxon>
        <taxon>Solirubrobacteraceae</taxon>
        <taxon>Solirubrobacter</taxon>
    </lineage>
</organism>
<gene>
    <name evidence="8" type="ORF">OJ962_06980</name>
</gene>
<dbReference type="InterPro" id="IPR011701">
    <property type="entry name" value="MFS"/>
</dbReference>
<keyword evidence="4 6" id="KW-1133">Transmembrane helix</keyword>
<dbReference type="SUPFAM" id="SSF103473">
    <property type="entry name" value="MFS general substrate transporter"/>
    <property type="match status" value="1"/>
</dbReference>
<evidence type="ECO:0000313" key="8">
    <source>
        <dbReference type="EMBL" id="MDA0137236.1"/>
    </source>
</evidence>
<feature type="transmembrane region" description="Helical" evidence="6">
    <location>
        <begin position="204"/>
        <end position="230"/>
    </location>
</feature>
<feature type="transmembrane region" description="Helical" evidence="6">
    <location>
        <begin position="138"/>
        <end position="157"/>
    </location>
</feature>
<feature type="transmembrane region" description="Helical" evidence="6">
    <location>
        <begin position="46"/>
        <end position="66"/>
    </location>
</feature>
<keyword evidence="9" id="KW-1185">Reference proteome</keyword>
<evidence type="ECO:0000256" key="2">
    <source>
        <dbReference type="ARBA" id="ARBA00022475"/>
    </source>
</evidence>
<keyword evidence="5 6" id="KW-0472">Membrane</keyword>
<feature type="transmembrane region" description="Helical" evidence="6">
    <location>
        <begin position="163"/>
        <end position="183"/>
    </location>
</feature>
<comment type="subcellular location">
    <subcellularLocation>
        <location evidence="1">Cell membrane</location>
        <topology evidence="1">Multi-pass membrane protein</topology>
    </subcellularLocation>
</comment>
<reference evidence="8" key="1">
    <citation type="submission" date="2022-10" db="EMBL/GenBank/DDBJ databases">
        <title>The WGS of Solirubrobacter sp. CPCC 204708.</title>
        <authorList>
            <person name="Jiang Z."/>
        </authorList>
    </citation>
    <scope>NUCLEOTIDE SEQUENCE</scope>
    <source>
        <strain evidence="8">CPCC 204708</strain>
    </source>
</reference>
<dbReference type="Gene3D" id="1.20.1250.20">
    <property type="entry name" value="MFS general substrate transporter like domains"/>
    <property type="match status" value="1"/>
</dbReference>
<keyword evidence="3 6" id="KW-0812">Transmembrane</keyword>
<evidence type="ECO:0000256" key="1">
    <source>
        <dbReference type="ARBA" id="ARBA00004651"/>
    </source>
</evidence>
<evidence type="ECO:0000313" key="9">
    <source>
        <dbReference type="Proteomes" id="UP001147700"/>
    </source>
</evidence>
<feature type="transmembrane region" description="Helical" evidence="6">
    <location>
        <begin position="271"/>
        <end position="289"/>
    </location>
</feature>
<feature type="transmembrane region" description="Helical" evidence="6">
    <location>
        <begin position="342"/>
        <end position="375"/>
    </location>
</feature>
<dbReference type="InterPro" id="IPR036259">
    <property type="entry name" value="MFS_trans_sf"/>
</dbReference>
<dbReference type="Pfam" id="PF07690">
    <property type="entry name" value="MFS_1"/>
    <property type="match status" value="1"/>
</dbReference>
<name>A0ABT4RFA0_9ACTN</name>
<dbReference type="PANTHER" id="PTHR43124">
    <property type="entry name" value="PURINE EFFLUX PUMP PBUE"/>
    <property type="match status" value="1"/>
</dbReference>
<protein>
    <submittedName>
        <fullName evidence="8">MFS transporter</fullName>
    </submittedName>
</protein>
<dbReference type="RefSeq" id="WP_202957101.1">
    <property type="nucleotide sequence ID" value="NZ_JAPCID010000008.1"/>
</dbReference>
<sequence length="410" mass="41849">MATHPRASVWLAIVAAVGTLYGAQGIAPALPAMGHELGVSDAQLGLFTAAYMLPAVLFAVPLGYAADRWGRRRVFVAMALLYSLAGAAQAGLDDYWALLALRFAQGIGFGGLMPLSMTLIGDVLRGPAQLRAQSHRQVGMALGEFALPLVGAALAAVSWHAALAAQGALLPLALGGLLWLAGTRSDRMGQGYARELRGAVGQPGLVGVLTAGFMRMVCKFALVAYLPLLLVNGRGLSVGQTALVLSLASGVAAAVNLVIVRLLARVPASRLLRVAVVFVGAALLGFAVVPNWPLALAVAVLFGLADGTLMVVQNALVTEAAPANVRAGVVAVSGMTRNAGKLVAPLAMGAMILAVPVSAAFALVGVATLATLPALRPVRRLDPLLVQSYPISEPPGGRVASGVPGDRSLP</sequence>
<evidence type="ECO:0000256" key="6">
    <source>
        <dbReference type="SAM" id="Phobius"/>
    </source>
</evidence>
<evidence type="ECO:0000256" key="5">
    <source>
        <dbReference type="ARBA" id="ARBA00023136"/>
    </source>
</evidence>
<dbReference type="PROSITE" id="PS50850">
    <property type="entry name" value="MFS"/>
    <property type="match status" value="1"/>
</dbReference>
<feature type="transmembrane region" description="Helical" evidence="6">
    <location>
        <begin position="242"/>
        <end position="264"/>
    </location>
</feature>
<evidence type="ECO:0000256" key="4">
    <source>
        <dbReference type="ARBA" id="ARBA00022989"/>
    </source>
</evidence>
<proteinExistence type="predicted"/>
<accession>A0ABT4RFA0</accession>
<feature type="transmembrane region" description="Helical" evidence="6">
    <location>
        <begin position="73"/>
        <end position="90"/>
    </location>
</feature>
<dbReference type="InterPro" id="IPR005829">
    <property type="entry name" value="Sugar_transporter_CS"/>
</dbReference>
<feature type="transmembrane region" description="Helical" evidence="6">
    <location>
        <begin position="96"/>
        <end position="117"/>
    </location>
</feature>
<dbReference type="InterPro" id="IPR020846">
    <property type="entry name" value="MFS_dom"/>
</dbReference>
<evidence type="ECO:0000259" key="7">
    <source>
        <dbReference type="PROSITE" id="PS50850"/>
    </source>
</evidence>
<dbReference type="EMBL" id="JAPCID010000008">
    <property type="protein sequence ID" value="MDA0137236.1"/>
    <property type="molecule type" value="Genomic_DNA"/>
</dbReference>
<keyword evidence="2" id="KW-1003">Cell membrane</keyword>
<dbReference type="InterPro" id="IPR050189">
    <property type="entry name" value="MFS_Efflux_Transporters"/>
</dbReference>
<dbReference type="PROSITE" id="PS00217">
    <property type="entry name" value="SUGAR_TRANSPORT_2"/>
    <property type="match status" value="1"/>
</dbReference>
<comment type="caution">
    <text evidence="8">The sequence shown here is derived from an EMBL/GenBank/DDBJ whole genome shotgun (WGS) entry which is preliminary data.</text>
</comment>
<dbReference type="PROSITE" id="PS00216">
    <property type="entry name" value="SUGAR_TRANSPORT_1"/>
    <property type="match status" value="1"/>
</dbReference>
<feature type="domain" description="Major facilitator superfamily (MFS) profile" evidence="7">
    <location>
        <begin position="8"/>
        <end position="382"/>
    </location>
</feature>
<dbReference type="Proteomes" id="UP001147700">
    <property type="component" value="Unassembled WGS sequence"/>
</dbReference>